<accession>A0ACB8V2P8</accession>
<gene>
    <name evidence="1" type="primary">DOT5</name>
    <name evidence="1" type="ORF">LOY88_001374</name>
</gene>
<comment type="caution">
    <text evidence="1">The sequence shown here is derived from an EMBL/GenBank/DDBJ whole genome shotgun (WGS) entry which is preliminary data.</text>
</comment>
<protein>
    <submittedName>
        <fullName evidence="1">Thioredoxin peroxidase dot5</fullName>
        <ecNumber evidence="1">1.11.1.24</ecNumber>
    </submittedName>
</protein>
<evidence type="ECO:0000313" key="1">
    <source>
        <dbReference type="EMBL" id="KAI2391072.1"/>
    </source>
</evidence>
<dbReference type="EC" id="1.11.1.24" evidence="1"/>
<proteinExistence type="predicted"/>
<organism evidence="1">
    <name type="scientific">Ophidiomyces ophidiicola</name>
    <dbReference type="NCBI Taxonomy" id="1387563"/>
    <lineage>
        <taxon>Eukaryota</taxon>
        <taxon>Fungi</taxon>
        <taxon>Dikarya</taxon>
        <taxon>Ascomycota</taxon>
        <taxon>Pezizomycotina</taxon>
        <taxon>Eurotiomycetes</taxon>
        <taxon>Eurotiomycetidae</taxon>
        <taxon>Onygenales</taxon>
        <taxon>Onygenaceae</taxon>
        <taxon>Ophidiomyces</taxon>
    </lineage>
</organism>
<reference evidence="1" key="1">
    <citation type="journal article" date="2022" name="bioRxiv">
        <title>Population genetic analysis of Ophidiomyces ophidiicola, the causative agent of snake fungal disease, indicates recent introductions to the USA.</title>
        <authorList>
            <person name="Ladner J.T."/>
            <person name="Palmer J.M."/>
            <person name="Ettinger C.L."/>
            <person name="Stajich J.E."/>
            <person name="Farrell T.M."/>
            <person name="Glorioso B.M."/>
            <person name="Lawson B."/>
            <person name="Price S.J."/>
            <person name="Stengle A.G."/>
            <person name="Grear D.A."/>
            <person name="Lorch J.M."/>
        </authorList>
    </citation>
    <scope>NUCLEOTIDE SEQUENCE</scope>
    <source>
        <strain evidence="1">NWHC 24266-5</strain>
    </source>
</reference>
<name>A0ACB8V2P8_9EURO</name>
<dbReference type="EMBL" id="JALBCA010000014">
    <property type="protein sequence ID" value="KAI2391072.1"/>
    <property type="molecule type" value="Genomic_DNA"/>
</dbReference>
<sequence length="212" mass="22620">MPMELRKRKAPTEPKDAPVAKKKVTKVAASKAKAPKPKAIAKESKKSATSSAPEVPTIGTVLDLEQYQDEIQLQDGTQSSLKALIESSENGVVLFTYPKASTPGCTRQACLFRDGYDHLSSTGLSIYGLSADSPNANSKFKEKQKLPYPLVCDPAAKLIGAIGFKKQPKGTTRGVFAVDKTGKVLLLEAGGPETTVKLVEKLIDGDTKSNSD</sequence>
<keyword evidence="1" id="KW-0560">Oxidoreductase</keyword>
<keyword evidence="1" id="KW-0575">Peroxidase</keyword>